<dbReference type="GO" id="GO:0015628">
    <property type="term" value="P:protein secretion by the type II secretion system"/>
    <property type="evidence" value="ECO:0007669"/>
    <property type="project" value="TreeGrafter"/>
</dbReference>
<keyword evidence="2" id="KW-1133">Transmembrane helix</keyword>
<keyword evidence="5" id="KW-1185">Reference proteome</keyword>
<dbReference type="PANTHER" id="PTHR21180">
    <property type="entry name" value="ENDONUCLEASE/EXONUCLEASE/PHOSPHATASE FAMILY DOMAIN-CONTAINING PROTEIN 1"/>
    <property type="match status" value="1"/>
</dbReference>
<reference evidence="4" key="1">
    <citation type="submission" date="2021-04" db="EMBL/GenBank/DDBJ databases">
        <title>Genome based classification of Actinospica acidithermotolerans sp. nov., an actinobacterium isolated from an Indonesian hot spring.</title>
        <authorList>
            <person name="Kusuma A.B."/>
            <person name="Putra K.E."/>
            <person name="Nafisah S."/>
            <person name="Loh J."/>
            <person name="Nouioui I."/>
            <person name="Goodfellow M."/>
        </authorList>
    </citation>
    <scope>NUCLEOTIDE SEQUENCE</scope>
    <source>
        <strain evidence="4">MGRD01-02</strain>
    </source>
</reference>
<comment type="caution">
    <text evidence="4">The sequence shown here is derived from an EMBL/GenBank/DDBJ whole genome shotgun (WGS) entry which is preliminary data.</text>
</comment>
<feature type="domain" description="Helix-hairpin-helix DNA-binding motif class 1" evidence="3">
    <location>
        <begin position="239"/>
        <end position="258"/>
    </location>
</feature>
<dbReference type="InterPro" id="IPR003583">
    <property type="entry name" value="Hlx-hairpin-Hlx_DNA-bd_motif"/>
</dbReference>
<protein>
    <submittedName>
        <fullName evidence="4">ComEA family DNA-binding protein</fullName>
    </submittedName>
</protein>
<evidence type="ECO:0000256" key="1">
    <source>
        <dbReference type="SAM" id="MobiDB-lite"/>
    </source>
</evidence>
<name>A0A941E9C9_9ACTN</name>
<dbReference type="Pfam" id="PF10531">
    <property type="entry name" value="SLBB"/>
    <property type="match status" value="1"/>
</dbReference>
<dbReference type="AlphaFoldDB" id="A0A941E9C9"/>
<evidence type="ECO:0000259" key="3">
    <source>
        <dbReference type="SMART" id="SM00278"/>
    </source>
</evidence>
<dbReference type="InterPro" id="IPR010994">
    <property type="entry name" value="RuvA_2-like"/>
</dbReference>
<feature type="domain" description="Helix-hairpin-helix DNA-binding motif class 1" evidence="3">
    <location>
        <begin position="269"/>
        <end position="288"/>
    </location>
</feature>
<feature type="region of interest" description="Disordered" evidence="1">
    <location>
        <begin position="202"/>
        <end position="229"/>
    </location>
</feature>
<sequence>MNQNDRHWRWATPQTEGAAADPSLLPPVVTRRDRLKSAVADRLPATLRGRWGLDRTTGIVLAVSVLLGALLIGGWAVLRARPHEMSVARERPLGAAPGSPDMETGPTLPGVPVATDGAGAASGMLPGYGTAVGPASTSTSSPGVIVDVEGKVAKPGVRTLPTGSRVLDALNAAGGALPGTDLTALNQAQVLVDGQQVLVGVTPPPQAETGAPSGRGKKSRGRAGVGGAQPVHLNTAGVEDLEQLPGVGPALAQRIVDFRTEHGPFHSVDDLRQVSGFGGQRFANLAPMVAL</sequence>
<gene>
    <name evidence="4" type="ORF">KDK95_20395</name>
</gene>
<feature type="transmembrane region" description="Helical" evidence="2">
    <location>
        <begin position="58"/>
        <end position="78"/>
    </location>
</feature>
<dbReference type="GO" id="GO:0015627">
    <property type="term" value="C:type II protein secretion system complex"/>
    <property type="evidence" value="ECO:0007669"/>
    <property type="project" value="TreeGrafter"/>
</dbReference>
<accession>A0A941E9C9</accession>
<dbReference type="RefSeq" id="WP_212519811.1">
    <property type="nucleotide sequence ID" value="NZ_JAGSOH010000062.1"/>
</dbReference>
<keyword evidence="4" id="KW-0238">DNA-binding</keyword>
<dbReference type="Pfam" id="PF12836">
    <property type="entry name" value="HHH_3"/>
    <property type="match status" value="1"/>
</dbReference>
<proteinExistence type="predicted"/>
<evidence type="ECO:0000256" key="2">
    <source>
        <dbReference type="SAM" id="Phobius"/>
    </source>
</evidence>
<dbReference type="GO" id="GO:0003677">
    <property type="term" value="F:DNA binding"/>
    <property type="evidence" value="ECO:0007669"/>
    <property type="project" value="UniProtKB-KW"/>
</dbReference>
<evidence type="ECO:0000313" key="4">
    <source>
        <dbReference type="EMBL" id="MBR7828680.1"/>
    </source>
</evidence>
<dbReference type="Proteomes" id="UP000676325">
    <property type="component" value="Unassembled WGS sequence"/>
</dbReference>
<dbReference type="EMBL" id="JAGSOH010000062">
    <property type="protein sequence ID" value="MBR7828680.1"/>
    <property type="molecule type" value="Genomic_DNA"/>
</dbReference>
<dbReference type="InterPro" id="IPR019554">
    <property type="entry name" value="Soluble_ligand-bd"/>
</dbReference>
<dbReference type="SUPFAM" id="SSF47781">
    <property type="entry name" value="RuvA domain 2-like"/>
    <property type="match status" value="1"/>
</dbReference>
<organism evidence="4 5">
    <name type="scientific">Actinospica acidithermotolerans</name>
    <dbReference type="NCBI Taxonomy" id="2828514"/>
    <lineage>
        <taxon>Bacteria</taxon>
        <taxon>Bacillati</taxon>
        <taxon>Actinomycetota</taxon>
        <taxon>Actinomycetes</taxon>
        <taxon>Catenulisporales</taxon>
        <taxon>Actinospicaceae</taxon>
        <taxon>Actinospica</taxon>
    </lineage>
</organism>
<dbReference type="SMART" id="SM00278">
    <property type="entry name" value="HhH1"/>
    <property type="match status" value="2"/>
</dbReference>
<dbReference type="Gene3D" id="1.10.150.280">
    <property type="entry name" value="AF1531-like domain"/>
    <property type="match status" value="1"/>
</dbReference>
<dbReference type="InterPro" id="IPR051675">
    <property type="entry name" value="Endo/Exo/Phosphatase_dom_1"/>
</dbReference>
<keyword evidence="2" id="KW-0472">Membrane</keyword>
<feature type="region of interest" description="Disordered" evidence="1">
    <location>
        <begin position="1"/>
        <end position="24"/>
    </location>
</feature>
<evidence type="ECO:0000313" key="5">
    <source>
        <dbReference type="Proteomes" id="UP000676325"/>
    </source>
</evidence>
<keyword evidence="2" id="KW-0812">Transmembrane</keyword>
<dbReference type="GO" id="GO:0006281">
    <property type="term" value="P:DNA repair"/>
    <property type="evidence" value="ECO:0007669"/>
    <property type="project" value="InterPro"/>
</dbReference>
<dbReference type="PANTHER" id="PTHR21180:SF32">
    <property type="entry name" value="ENDONUCLEASE_EXONUCLEASE_PHOSPHATASE FAMILY DOMAIN-CONTAINING PROTEIN 1"/>
    <property type="match status" value="1"/>
</dbReference>